<dbReference type="GO" id="GO:0005737">
    <property type="term" value="C:cytoplasm"/>
    <property type="evidence" value="ECO:0007669"/>
    <property type="project" value="TreeGrafter"/>
</dbReference>
<protein>
    <submittedName>
        <fullName evidence="3">Predicted oxidoreductase</fullName>
    </submittedName>
</protein>
<feature type="domain" description="NADP-dependent oxidoreductase" evidence="2">
    <location>
        <begin position="16"/>
        <end position="306"/>
    </location>
</feature>
<dbReference type="RefSeq" id="WP_090655136.1">
    <property type="nucleotide sequence ID" value="NZ_FOXQ01000001.1"/>
</dbReference>
<evidence type="ECO:0000259" key="2">
    <source>
        <dbReference type="Pfam" id="PF00248"/>
    </source>
</evidence>
<dbReference type="Pfam" id="PF00248">
    <property type="entry name" value="Aldo_ket_red"/>
    <property type="match status" value="1"/>
</dbReference>
<proteinExistence type="predicted"/>
<dbReference type="GO" id="GO:0016491">
    <property type="term" value="F:oxidoreductase activity"/>
    <property type="evidence" value="ECO:0007669"/>
    <property type="project" value="UniProtKB-KW"/>
</dbReference>
<dbReference type="InterPro" id="IPR050791">
    <property type="entry name" value="Aldo-Keto_reductase"/>
</dbReference>
<dbReference type="CDD" id="cd19078">
    <property type="entry name" value="AKR_AKR13C1_2"/>
    <property type="match status" value="1"/>
</dbReference>
<evidence type="ECO:0000256" key="1">
    <source>
        <dbReference type="ARBA" id="ARBA00023002"/>
    </source>
</evidence>
<dbReference type="PANTHER" id="PTHR43625">
    <property type="entry name" value="AFLATOXIN B1 ALDEHYDE REDUCTASE"/>
    <property type="match status" value="1"/>
</dbReference>
<dbReference type="Gene3D" id="3.20.20.100">
    <property type="entry name" value="NADP-dependent oxidoreductase domain"/>
    <property type="match status" value="1"/>
</dbReference>
<evidence type="ECO:0000313" key="4">
    <source>
        <dbReference type="Proteomes" id="UP000199031"/>
    </source>
</evidence>
<keyword evidence="1" id="KW-0560">Oxidoreductase</keyword>
<dbReference type="AlphaFoldDB" id="A0A1I5RNI9"/>
<dbReference type="SUPFAM" id="SSF51430">
    <property type="entry name" value="NAD(P)-linked oxidoreductase"/>
    <property type="match status" value="1"/>
</dbReference>
<dbReference type="EMBL" id="FOXQ01000001">
    <property type="protein sequence ID" value="SFP59476.1"/>
    <property type="molecule type" value="Genomic_DNA"/>
</dbReference>
<evidence type="ECO:0000313" key="3">
    <source>
        <dbReference type="EMBL" id="SFP59476.1"/>
    </source>
</evidence>
<dbReference type="STRING" id="1465490.SAMN05444277_101315"/>
<reference evidence="3 4" key="1">
    <citation type="submission" date="2016-10" db="EMBL/GenBank/DDBJ databases">
        <authorList>
            <person name="de Groot N.N."/>
        </authorList>
    </citation>
    <scope>NUCLEOTIDE SEQUENCE [LARGE SCALE GENOMIC DNA]</scope>
    <source>
        <strain evidence="3 4">DSM 28286</strain>
    </source>
</reference>
<dbReference type="InterPro" id="IPR036812">
    <property type="entry name" value="NAD(P)_OxRdtase_dom_sf"/>
</dbReference>
<gene>
    <name evidence="3" type="ORF">SAMN05444277_101315</name>
</gene>
<sequence length="327" mass="36065">MKTRILGKSGLEVSALGLGCMGLTFGYGPATNEADAIKLIQRAIELGVTFFDTAEAYTQGGNEKLLGKALKPYRNKVVIATKFGFKNGNPKEGVDSTPQRIRTVAENSLKYLQTDVIDLFYQHRVDPDVPMEDVAGTVKDLIKEGKVKHFGMSEAGVQSIRKAHAVQPLAALQSEYSLWWKEPENEIIPTLEELGIGFVPFSPLGKGFLTGAINENTQFDKTDFRNTVPRFSEENRKANASLVDVLNKLAKERKATAAQIALAWLLAQKPWIVPIPGTTKVHRLEENIAAADIQLNDNDLKEINEAVGKIEVQGDRYSAQAQKMVNR</sequence>
<dbReference type="PANTHER" id="PTHR43625:SF27">
    <property type="entry name" value="ALDO-KETO REDUCTASE"/>
    <property type="match status" value="1"/>
</dbReference>
<keyword evidence="4" id="KW-1185">Reference proteome</keyword>
<dbReference type="OrthoDB" id="9773828at2"/>
<accession>A0A1I5RNI9</accession>
<name>A0A1I5RNI9_9BACT</name>
<organism evidence="3 4">
    <name type="scientific">Parafilimonas terrae</name>
    <dbReference type="NCBI Taxonomy" id="1465490"/>
    <lineage>
        <taxon>Bacteria</taxon>
        <taxon>Pseudomonadati</taxon>
        <taxon>Bacteroidota</taxon>
        <taxon>Chitinophagia</taxon>
        <taxon>Chitinophagales</taxon>
        <taxon>Chitinophagaceae</taxon>
        <taxon>Parafilimonas</taxon>
    </lineage>
</organism>
<dbReference type="Proteomes" id="UP000199031">
    <property type="component" value="Unassembled WGS sequence"/>
</dbReference>
<dbReference type="InterPro" id="IPR023210">
    <property type="entry name" value="NADP_OxRdtase_dom"/>
</dbReference>